<dbReference type="Proteomes" id="UP001180845">
    <property type="component" value="Unassembled WGS sequence"/>
</dbReference>
<dbReference type="PROSITE" id="PS50850">
    <property type="entry name" value="MFS"/>
    <property type="match status" value="1"/>
</dbReference>
<feature type="transmembrane region" description="Helical" evidence="5">
    <location>
        <begin position="245"/>
        <end position="266"/>
    </location>
</feature>
<dbReference type="InterPro" id="IPR020846">
    <property type="entry name" value="MFS_dom"/>
</dbReference>
<dbReference type="Gene3D" id="1.20.1250.20">
    <property type="entry name" value="MFS general substrate transporter like domains"/>
    <property type="match status" value="2"/>
</dbReference>
<dbReference type="EMBL" id="JAVDXW010000001">
    <property type="protein sequence ID" value="MDR7303711.1"/>
    <property type="molecule type" value="Genomic_DNA"/>
</dbReference>
<dbReference type="PANTHER" id="PTHR11662:SF399">
    <property type="entry name" value="FI19708P1-RELATED"/>
    <property type="match status" value="1"/>
</dbReference>
<dbReference type="Pfam" id="PF07690">
    <property type="entry name" value="MFS_1"/>
    <property type="match status" value="1"/>
</dbReference>
<feature type="transmembrane region" description="Helical" evidence="5">
    <location>
        <begin position="182"/>
        <end position="200"/>
    </location>
</feature>
<keyword evidence="2 5" id="KW-0812">Transmembrane</keyword>
<dbReference type="GO" id="GO:0005886">
    <property type="term" value="C:plasma membrane"/>
    <property type="evidence" value="ECO:0007669"/>
    <property type="project" value="UniProtKB-SubCell"/>
</dbReference>
<feature type="transmembrane region" description="Helical" evidence="5">
    <location>
        <begin position="407"/>
        <end position="429"/>
    </location>
</feature>
<keyword evidence="8" id="KW-1185">Reference proteome</keyword>
<feature type="transmembrane region" description="Helical" evidence="5">
    <location>
        <begin position="343"/>
        <end position="366"/>
    </location>
</feature>
<accession>A0AAE3ZEZ0</accession>
<dbReference type="InterPro" id="IPR050382">
    <property type="entry name" value="MFS_Na/Anion_cotransporter"/>
</dbReference>
<evidence type="ECO:0000313" key="7">
    <source>
        <dbReference type="EMBL" id="MDR7303711.1"/>
    </source>
</evidence>
<protein>
    <submittedName>
        <fullName evidence="7">ACS family glucarate transporter-like MFS transporter</fullName>
    </submittedName>
</protein>
<dbReference type="GO" id="GO:0022857">
    <property type="term" value="F:transmembrane transporter activity"/>
    <property type="evidence" value="ECO:0007669"/>
    <property type="project" value="InterPro"/>
</dbReference>
<dbReference type="CDD" id="cd17319">
    <property type="entry name" value="MFS_ExuT_GudP_like"/>
    <property type="match status" value="1"/>
</dbReference>
<feature type="transmembrane region" description="Helical" evidence="5">
    <location>
        <begin position="21"/>
        <end position="39"/>
    </location>
</feature>
<feature type="transmembrane region" description="Helical" evidence="5">
    <location>
        <begin position="153"/>
        <end position="176"/>
    </location>
</feature>
<comment type="caution">
    <text evidence="7">The sequence shown here is derived from an EMBL/GenBank/DDBJ whole genome shotgun (WGS) entry which is preliminary data.</text>
</comment>
<dbReference type="PANTHER" id="PTHR11662">
    <property type="entry name" value="SOLUTE CARRIER FAMILY 17"/>
    <property type="match status" value="1"/>
</dbReference>
<evidence type="ECO:0000256" key="3">
    <source>
        <dbReference type="ARBA" id="ARBA00022989"/>
    </source>
</evidence>
<proteinExistence type="predicted"/>
<keyword evidence="4 5" id="KW-0472">Membrane</keyword>
<organism evidence="7 8">
    <name type="scientific">Haloactinomyces albus</name>
    <dbReference type="NCBI Taxonomy" id="1352928"/>
    <lineage>
        <taxon>Bacteria</taxon>
        <taxon>Bacillati</taxon>
        <taxon>Actinomycetota</taxon>
        <taxon>Actinomycetes</taxon>
        <taxon>Actinopolysporales</taxon>
        <taxon>Actinopolysporaceae</taxon>
        <taxon>Haloactinomyces</taxon>
    </lineage>
</organism>
<feature type="transmembrane region" description="Helical" evidence="5">
    <location>
        <begin position="378"/>
        <end position="401"/>
    </location>
</feature>
<evidence type="ECO:0000313" key="8">
    <source>
        <dbReference type="Proteomes" id="UP001180845"/>
    </source>
</evidence>
<evidence type="ECO:0000256" key="5">
    <source>
        <dbReference type="SAM" id="Phobius"/>
    </source>
</evidence>
<evidence type="ECO:0000256" key="1">
    <source>
        <dbReference type="ARBA" id="ARBA00004651"/>
    </source>
</evidence>
<evidence type="ECO:0000256" key="4">
    <source>
        <dbReference type="ARBA" id="ARBA00023136"/>
    </source>
</evidence>
<dbReference type="InterPro" id="IPR011701">
    <property type="entry name" value="MFS"/>
</dbReference>
<dbReference type="SUPFAM" id="SSF103473">
    <property type="entry name" value="MFS general substrate transporter"/>
    <property type="match status" value="1"/>
</dbReference>
<reference evidence="7" key="1">
    <citation type="submission" date="2023-07" db="EMBL/GenBank/DDBJ databases">
        <title>Sequencing the genomes of 1000 actinobacteria strains.</title>
        <authorList>
            <person name="Klenk H.-P."/>
        </authorList>
    </citation>
    <scope>NUCLEOTIDE SEQUENCE</scope>
    <source>
        <strain evidence="7">DSM 45977</strain>
    </source>
</reference>
<feature type="transmembrane region" description="Helical" evidence="5">
    <location>
        <begin position="92"/>
        <end position="110"/>
    </location>
</feature>
<dbReference type="AlphaFoldDB" id="A0AAE3ZEZ0"/>
<feature type="domain" description="Major facilitator superfamily (MFS) profile" evidence="6">
    <location>
        <begin position="26"/>
        <end position="432"/>
    </location>
</feature>
<keyword evidence="3 5" id="KW-1133">Transmembrane helix</keyword>
<dbReference type="RefSeq" id="WP_310276218.1">
    <property type="nucleotide sequence ID" value="NZ_JAVDXW010000001.1"/>
</dbReference>
<gene>
    <name evidence="7" type="ORF">JOF55_003892</name>
</gene>
<name>A0AAE3ZEZ0_9ACTN</name>
<sequence length="448" mass="47342">MSEQTTEVRTDTPDRPVRRTGVRWLIAGLLATGLIIAFIDRANLSVAMPTISEQFGISPALQGVLLGAWAWTYALFQLPAGWLSDKLGPRTVYAVAVVWWSLCTAGVALVRGVGSLLGLRLLLGIGEAPVMPSSAKAVSEWFPKKERALASGLYGSGSEAGAAIAVPLVALIIVAFGWRGAFVATGALGLVWAAAWLWIYQTPRKQRWTSQAEVDYIVDGGGLDTEPTGQDRSLPWAHLFRHGTVWGLFSGYICRNFLNYFFITWYPTYLVQAQGFSTMDLAKYGAIPGIVAIFGNFAGGWFSDYLVRRGTSLSRARKLPIIIGTLGSGTVAFAIFAPSAVIALVFLSISFASSSFASAGILSLPIDVSPGAGNVSSIYAIQNTGSQIGGLLSPIVVGFLVAVTGSFVAPLVAMGVLCLGAAAIYAFVVKVEPLGIRNRPATAADAAL</sequence>
<feature type="transmembrane region" description="Helical" evidence="5">
    <location>
        <begin position="319"/>
        <end position="337"/>
    </location>
</feature>
<comment type="subcellular location">
    <subcellularLocation>
        <location evidence="1">Cell membrane</location>
        <topology evidence="1">Multi-pass membrane protein</topology>
    </subcellularLocation>
</comment>
<feature type="transmembrane region" description="Helical" evidence="5">
    <location>
        <begin position="286"/>
        <end position="307"/>
    </location>
</feature>
<evidence type="ECO:0000259" key="6">
    <source>
        <dbReference type="PROSITE" id="PS50850"/>
    </source>
</evidence>
<evidence type="ECO:0000256" key="2">
    <source>
        <dbReference type="ARBA" id="ARBA00022692"/>
    </source>
</evidence>
<dbReference type="InterPro" id="IPR036259">
    <property type="entry name" value="MFS_trans_sf"/>
</dbReference>